<evidence type="ECO:0000313" key="1">
    <source>
        <dbReference type="EMBL" id="MBC3943545.1"/>
    </source>
</evidence>
<organism evidence="1 2">
    <name type="scientific">Sphingomonas albertensis</name>
    <dbReference type="NCBI Taxonomy" id="2762591"/>
    <lineage>
        <taxon>Bacteria</taxon>
        <taxon>Pseudomonadati</taxon>
        <taxon>Pseudomonadota</taxon>
        <taxon>Alphaproteobacteria</taxon>
        <taxon>Sphingomonadales</taxon>
        <taxon>Sphingomonadaceae</taxon>
        <taxon>Sphingomonas</taxon>
    </lineage>
</organism>
<accession>A0ABR7ASV7</accession>
<evidence type="ECO:0000313" key="2">
    <source>
        <dbReference type="Proteomes" id="UP000597613"/>
    </source>
</evidence>
<dbReference type="Proteomes" id="UP000597613">
    <property type="component" value="Unassembled WGS sequence"/>
</dbReference>
<comment type="caution">
    <text evidence="1">The sequence shown here is derived from an EMBL/GenBank/DDBJ whole genome shotgun (WGS) entry which is preliminary data.</text>
</comment>
<keyword evidence="2" id="KW-1185">Reference proteome</keyword>
<protein>
    <recommendedName>
        <fullName evidence="3">Amidase</fullName>
    </recommendedName>
</protein>
<reference evidence="1 2" key="1">
    <citation type="submission" date="2020-08" db="EMBL/GenBank/DDBJ databases">
        <title>Putative novel bacterial strains isolated from necrotic wheat leaf tissues caused by Xanthomonas translucens.</title>
        <authorList>
            <person name="Tambong J.T."/>
        </authorList>
    </citation>
    <scope>NUCLEOTIDE SEQUENCE [LARGE SCALE GENOMIC DNA]</scope>
    <source>
        <strain evidence="2">DOAB 1063</strain>
    </source>
</reference>
<dbReference type="EMBL" id="JACONT010000060">
    <property type="protein sequence ID" value="MBC3943545.1"/>
    <property type="molecule type" value="Genomic_DNA"/>
</dbReference>
<sequence length="49" mass="5009">MPTKTLADTARLNALLDEALALADALQLPIAAIHIDQALAQINANASAA</sequence>
<evidence type="ECO:0008006" key="3">
    <source>
        <dbReference type="Google" id="ProtNLM"/>
    </source>
</evidence>
<proteinExistence type="predicted"/>
<dbReference type="RefSeq" id="WP_187505120.1">
    <property type="nucleotide sequence ID" value="NZ_CP162536.1"/>
</dbReference>
<name>A0ABR7ASV7_9SPHN</name>
<gene>
    <name evidence="1" type="ORF">H8S47_17840</name>
</gene>